<dbReference type="EMBL" id="DF973251">
    <property type="protein sequence ID" value="GAU22671.1"/>
    <property type="molecule type" value="Genomic_DNA"/>
</dbReference>
<keyword evidence="2" id="KW-1185">Reference proteome</keyword>
<name>A0A2Z6LTN3_TRISU</name>
<evidence type="ECO:0000313" key="1">
    <source>
        <dbReference type="EMBL" id="GAU22671.1"/>
    </source>
</evidence>
<organism evidence="1 2">
    <name type="scientific">Trifolium subterraneum</name>
    <name type="common">Subterranean clover</name>
    <dbReference type="NCBI Taxonomy" id="3900"/>
    <lineage>
        <taxon>Eukaryota</taxon>
        <taxon>Viridiplantae</taxon>
        <taxon>Streptophyta</taxon>
        <taxon>Embryophyta</taxon>
        <taxon>Tracheophyta</taxon>
        <taxon>Spermatophyta</taxon>
        <taxon>Magnoliopsida</taxon>
        <taxon>eudicotyledons</taxon>
        <taxon>Gunneridae</taxon>
        <taxon>Pentapetalae</taxon>
        <taxon>rosids</taxon>
        <taxon>fabids</taxon>
        <taxon>Fabales</taxon>
        <taxon>Fabaceae</taxon>
        <taxon>Papilionoideae</taxon>
        <taxon>50 kb inversion clade</taxon>
        <taxon>NPAAA clade</taxon>
        <taxon>Hologalegina</taxon>
        <taxon>IRL clade</taxon>
        <taxon>Trifolieae</taxon>
        <taxon>Trifolium</taxon>
    </lineage>
</organism>
<dbReference type="AlphaFoldDB" id="A0A2Z6LTN3"/>
<accession>A0A2Z6LTN3</accession>
<reference evidence="2" key="1">
    <citation type="journal article" date="2017" name="Front. Plant Sci.">
        <title>Climate Clever Clovers: New Paradigm to Reduce the Environmental Footprint of Ruminants by Breeding Low Methanogenic Forages Utilizing Haplotype Variation.</title>
        <authorList>
            <person name="Kaur P."/>
            <person name="Appels R."/>
            <person name="Bayer P.E."/>
            <person name="Keeble-Gagnere G."/>
            <person name="Wang J."/>
            <person name="Hirakawa H."/>
            <person name="Shirasawa K."/>
            <person name="Vercoe P."/>
            <person name="Stefanova K."/>
            <person name="Durmic Z."/>
            <person name="Nichols P."/>
            <person name="Revell C."/>
            <person name="Isobe S.N."/>
            <person name="Edwards D."/>
            <person name="Erskine W."/>
        </authorList>
    </citation>
    <scope>NUCLEOTIDE SEQUENCE [LARGE SCALE GENOMIC DNA]</scope>
    <source>
        <strain evidence="2">cv. Daliak</strain>
    </source>
</reference>
<dbReference type="Proteomes" id="UP000242715">
    <property type="component" value="Unassembled WGS sequence"/>
</dbReference>
<sequence length="74" mass="8454">MESSLVVGHMSCVSLFLAVEGRYQRPMDVPHYLHTPNLPAINVKTTLNVSFMTFNFHIIINHLIQQLNSTPHHD</sequence>
<protein>
    <submittedName>
        <fullName evidence="1">Uncharacterized protein</fullName>
    </submittedName>
</protein>
<proteinExistence type="predicted"/>
<gene>
    <name evidence="1" type="ORF">TSUD_234930</name>
</gene>
<evidence type="ECO:0000313" key="2">
    <source>
        <dbReference type="Proteomes" id="UP000242715"/>
    </source>
</evidence>